<dbReference type="PANTHER" id="PTHR24148:SF81">
    <property type="entry name" value="HETEROKARYON INCOMPATIBILITY DOMAIN-CONTAINING PROTEIN"/>
    <property type="match status" value="1"/>
</dbReference>
<gene>
    <name evidence="2" type="ORF">G7Y89_g11083</name>
</gene>
<dbReference type="OrthoDB" id="2157530at2759"/>
<dbReference type="EMBL" id="JAAMPI010001032">
    <property type="protein sequence ID" value="KAF4627073.1"/>
    <property type="molecule type" value="Genomic_DNA"/>
</dbReference>
<accession>A0A8H4VY60</accession>
<feature type="domain" description="Heterokaryon incompatibility" evidence="1">
    <location>
        <begin position="162"/>
        <end position="298"/>
    </location>
</feature>
<dbReference type="AlphaFoldDB" id="A0A8H4VY60"/>
<proteinExistence type="predicted"/>
<reference evidence="2 3" key="1">
    <citation type="submission" date="2020-03" db="EMBL/GenBank/DDBJ databases">
        <title>Draft Genome Sequence of Cudoniella acicularis.</title>
        <authorList>
            <person name="Buettner E."/>
            <person name="Kellner H."/>
        </authorList>
    </citation>
    <scope>NUCLEOTIDE SEQUENCE [LARGE SCALE GENOMIC DNA]</scope>
    <source>
        <strain evidence="2 3">DSM 108380</strain>
    </source>
</reference>
<comment type="caution">
    <text evidence="2">The sequence shown here is derived from an EMBL/GenBank/DDBJ whole genome shotgun (WGS) entry which is preliminary data.</text>
</comment>
<organism evidence="2 3">
    <name type="scientific">Cudoniella acicularis</name>
    <dbReference type="NCBI Taxonomy" id="354080"/>
    <lineage>
        <taxon>Eukaryota</taxon>
        <taxon>Fungi</taxon>
        <taxon>Dikarya</taxon>
        <taxon>Ascomycota</taxon>
        <taxon>Pezizomycotina</taxon>
        <taxon>Leotiomycetes</taxon>
        <taxon>Helotiales</taxon>
        <taxon>Tricladiaceae</taxon>
        <taxon>Cudoniella</taxon>
    </lineage>
</organism>
<keyword evidence="3" id="KW-1185">Reference proteome</keyword>
<sequence length="911" mass="104210">MPRWHQPTCQQPDVYVDNGAPTCRACNTSPNIQALIANQKSADTPWTIPLDEAIGEMNLYWPQCVPYTRKQDARMATTREAGEAAEDASGLNLKNSNEDTLAMENMATLSSSLEVASSPSSPYERTLGVDEFRLAWLTAATDDNSPIHLTLEIYPENDCPEYETASYSWGGEDGDSSLCQPVYIGEYWDVLLQTKNCSDLLRDLRSKRAIRHVWVDAICIDQTNAFERAFQVAKMGAIYQRCLRVVVYIGKSLKRTLSSNESRKQVHQPRYGLHEISNDLLQELLQLRYFSRVWVIQELLLAPSAVIVAHGAELAAGSLTSARIASRSSSWAWDISTAPWMQYVCNGFSLGEKNLFEVLQYTWSSDATDIRDRIFGILGLIEGRESRDLNPDYTISTLHTYIGLFGYLLLNLKRIEVLSLASLHPAPSDAPSWLPDWNTKNLFQNLFQNNQSLLLHLEYEPFQINRRYGTYGTYGQSVWVRIRAEQNQERSQERKGRGSQRLFNLAVLPKYSMIEIEIGRNPELSVPWDFDASIDVASGGLSVHLFHLFKLPPTPLEDLFLIDLPGRLLMVRAKSSEMYIHTSDIPYDTIAKLGSTDIFFMAKDNSSLVSILFMKEIRNLPESYKLVQACSFYGLFFSGRLSSREEKSYIPSLNTVESLEMAHLAVDVQHPFDLSFNLFRNLHSELQDILKMLGDLDPPVRYSPNHKPRMKMVLLAIFLNKDWTLRDILPVFQTLLNEDAGLESKFIHCYCQGHLLRWGPHTYPSVDDSQYFSMSLGNEDWWWDGIGFDFPDIGWQWTPAARTLHNPARIWQHVDSSTKFCTAMKNTLLVPNTYVRVRVGLEALKKELRNHEFYRILRRLSPARRSTGEEEVAMIFRGLRETDKFIGMYDWPQVLVDDFQAGNMIRKVEIV</sequence>
<evidence type="ECO:0000259" key="1">
    <source>
        <dbReference type="Pfam" id="PF06985"/>
    </source>
</evidence>
<evidence type="ECO:0000313" key="3">
    <source>
        <dbReference type="Proteomes" id="UP000566819"/>
    </source>
</evidence>
<dbReference type="InterPro" id="IPR052895">
    <property type="entry name" value="HetReg/Transcr_Mod"/>
</dbReference>
<dbReference type="Pfam" id="PF06985">
    <property type="entry name" value="HET"/>
    <property type="match status" value="1"/>
</dbReference>
<evidence type="ECO:0000313" key="2">
    <source>
        <dbReference type="EMBL" id="KAF4627073.1"/>
    </source>
</evidence>
<name>A0A8H4VY60_9HELO</name>
<protein>
    <recommendedName>
        <fullName evidence="1">Heterokaryon incompatibility domain-containing protein</fullName>
    </recommendedName>
</protein>
<dbReference type="InterPro" id="IPR010730">
    <property type="entry name" value="HET"/>
</dbReference>
<dbReference type="PANTHER" id="PTHR24148">
    <property type="entry name" value="ANKYRIN REPEAT DOMAIN-CONTAINING PROTEIN 39 HOMOLOG-RELATED"/>
    <property type="match status" value="1"/>
</dbReference>
<dbReference type="Proteomes" id="UP000566819">
    <property type="component" value="Unassembled WGS sequence"/>
</dbReference>